<keyword evidence="2" id="KW-1185">Reference proteome</keyword>
<proteinExistence type="predicted"/>
<accession>A0AAE3H737</accession>
<gene>
    <name evidence="1" type="ORF">EGI31_20720</name>
</gene>
<dbReference type="Pfam" id="PF09674">
    <property type="entry name" value="DUF2400"/>
    <property type="match status" value="1"/>
</dbReference>
<reference evidence="1 2" key="1">
    <citation type="submission" date="2018-11" db="EMBL/GenBank/DDBJ databases">
        <title>Novel bacteria species description.</title>
        <authorList>
            <person name="Han J.-H."/>
        </authorList>
    </citation>
    <scope>NUCLEOTIDE SEQUENCE [LARGE SCALE GENOMIC DNA]</scope>
    <source>
        <strain evidence="1 2">KCTC23259</strain>
    </source>
</reference>
<dbReference type="NCBIfam" id="TIGR02757">
    <property type="entry name" value="TIGR02757 family protein"/>
    <property type="match status" value="1"/>
</dbReference>
<dbReference type="GO" id="GO:0006281">
    <property type="term" value="P:DNA repair"/>
    <property type="evidence" value="ECO:0007669"/>
    <property type="project" value="InterPro"/>
</dbReference>
<dbReference type="InterPro" id="IPR011257">
    <property type="entry name" value="DNA_glycosylase"/>
</dbReference>
<name>A0AAE3H737_9BACT</name>
<dbReference type="InterPro" id="IPR014127">
    <property type="entry name" value="CHP02757"/>
</dbReference>
<dbReference type="Proteomes" id="UP001204144">
    <property type="component" value="Unassembled WGS sequence"/>
</dbReference>
<dbReference type="EMBL" id="RJUF01000182">
    <property type="protein sequence ID" value="MCP9765365.1"/>
    <property type="molecule type" value="Genomic_DNA"/>
</dbReference>
<sequence>MVRMISTEVSDLLNSKYLKFNNLNFIELDPICIPHRFTNKQDIEISGFFAAVLAWGQRKTIINKCTELMQKMDNTPFEFIQNAGDKDLKKLENFVHRTFNFVDLMYFIEFFKAHYKQYESFEDAFLIGNNSENNLKENLSNFRKYFFSLEDSPHRTRKHISSPDSNSACKRINMYLRWMVRKDNNGVDFGIWNRLKPAQLVIPCDVHVENIARRLNLTNRPKADWKMAEEITEYLSHLDPEDPSKYDFALFGMGIEKYFGT</sequence>
<dbReference type="AlphaFoldDB" id="A0AAE3H737"/>
<dbReference type="SUPFAM" id="SSF48150">
    <property type="entry name" value="DNA-glycosylase"/>
    <property type="match status" value="1"/>
</dbReference>
<evidence type="ECO:0000313" key="2">
    <source>
        <dbReference type="Proteomes" id="UP001204144"/>
    </source>
</evidence>
<evidence type="ECO:0000313" key="1">
    <source>
        <dbReference type="EMBL" id="MCP9765365.1"/>
    </source>
</evidence>
<comment type="caution">
    <text evidence="1">The sequence shown here is derived from an EMBL/GenBank/DDBJ whole genome shotgun (WGS) entry which is preliminary data.</text>
</comment>
<organism evidence="1 2">
    <name type="scientific">Lacihabitans soyangensis</name>
    <dbReference type="NCBI Taxonomy" id="869394"/>
    <lineage>
        <taxon>Bacteria</taxon>
        <taxon>Pseudomonadati</taxon>
        <taxon>Bacteroidota</taxon>
        <taxon>Cytophagia</taxon>
        <taxon>Cytophagales</taxon>
        <taxon>Leadbetterellaceae</taxon>
        <taxon>Lacihabitans</taxon>
    </lineage>
</organism>
<protein>
    <submittedName>
        <fullName evidence="1">TIGR02757 family protein</fullName>
    </submittedName>
</protein>
<dbReference type="GO" id="GO:0003824">
    <property type="term" value="F:catalytic activity"/>
    <property type="evidence" value="ECO:0007669"/>
    <property type="project" value="InterPro"/>
</dbReference>